<gene>
    <name evidence="3" type="ORF">V5E97_29355</name>
</gene>
<keyword evidence="2" id="KW-0812">Transmembrane</keyword>
<keyword evidence="2" id="KW-0472">Membrane</keyword>
<evidence type="ECO:0000313" key="3">
    <source>
        <dbReference type="EMBL" id="XBH02409.1"/>
    </source>
</evidence>
<proteinExistence type="predicted"/>
<evidence type="ECO:0000256" key="2">
    <source>
        <dbReference type="SAM" id="Phobius"/>
    </source>
</evidence>
<feature type="transmembrane region" description="Helical" evidence="2">
    <location>
        <begin position="112"/>
        <end position="132"/>
    </location>
</feature>
<keyword evidence="2" id="KW-1133">Transmembrane helix</keyword>
<evidence type="ECO:0000256" key="1">
    <source>
        <dbReference type="SAM" id="MobiDB-lite"/>
    </source>
</evidence>
<feature type="transmembrane region" description="Helical" evidence="2">
    <location>
        <begin position="82"/>
        <end position="100"/>
    </location>
</feature>
<name>A0AAU7CBM1_9BACT</name>
<organism evidence="3">
    <name type="scientific">Singulisphaera sp. Ch08</name>
    <dbReference type="NCBI Taxonomy" id="3120278"/>
    <lineage>
        <taxon>Bacteria</taxon>
        <taxon>Pseudomonadati</taxon>
        <taxon>Planctomycetota</taxon>
        <taxon>Planctomycetia</taxon>
        <taxon>Isosphaerales</taxon>
        <taxon>Isosphaeraceae</taxon>
        <taxon>Singulisphaera</taxon>
    </lineage>
</organism>
<dbReference type="AlphaFoldDB" id="A0AAU7CBM1"/>
<feature type="compositionally biased region" description="Polar residues" evidence="1">
    <location>
        <begin position="165"/>
        <end position="177"/>
    </location>
</feature>
<feature type="transmembrane region" description="Helical" evidence="2">
    <location>
        <begin position="34"/>
        <end position="51"/>
    </location>
</feature>
<dbReference type="RefSeq" id="WP_406695152.1">
    <property type="nucleotide sequence ID" value="NZ_CP155447.1"/>
</dbReference>
<accession>A0AAU7CBM1</accession>
<dbReference type="EMBL" id="CP155447">
    <property type="protein sequence ID" value="XBH02409.1"/>
    <property type="molecule type" value="Genomic_DNA"/>
</dbReference>
<protein>
    <submittedName>
        <fullName evidence="3">Uncharacterized protein</fullName>
    </submittedName>
</protein>
<sequence>MKDIALVVPILIAGGTVLVSISSSSWNNGHPNHTQNLAFLAFLFGLLYAWHRGKQAAAERMKALELGWSPPSFSSSSSIGRGTLTAGMFMPVSLLGVAWLASVSRPDLSTPIWSAASLLGMTTLICGTILLLRQPSLSSFPEPTRQRGVVLKSTADPDEFDVVSQRGSNGHPSETRT</sequence>
<reference evidence="3" key="1">
    <citation type="submission" date="2024-05" db="EMBL/GenBank/DDBJ databases">
        <title>Planctomycetes of the genus Singulisphaera possess chitinolytic capabilities.</title>
        <authorList>
            <person name="Ivanova A."/>
        </authorList>
    </citation>
    <scope>NUCLEOTIDE SEQUENCE</scope>
    <source>
        <strain evidence="3">Ch08T</strain>
    </source>
</reference>
<feature type="region of interest" description="Disordered" evidence="1">
    <location>
        <begin position="156"/>
        <end position="177"/>
    </location>
</feature>